<organism evidence="1 2">
    <name type="scientific">Allochromatium vinosum (strain ATCC 17899 / DSM 180 / NBRC 103801 / NCIMB 10441 / D)</name>
    <name type="common">Chromatium vinosum</name>
    <dbReference type="NCBI Taxonomy" id="572477"/>
    <lineage>
        <taxon>Bacteria</taxon>
        <taxon>Pseudomonadati</taxon>
        <taxon>Pseudomonadota</taxon>
        <taxon>Gammaproteobacteria</taxon>
        <taxon>Chromatiales</taxon>
        <taxon>Chromatiaceae</taxon>
        <taxon>Allochromatium</taxon>
    </lineage>
</organism>
<proteinExistence type="predicted"/>
<name>D3RMT0_ALLVD</name>
<dbReference type="OrthoDB" id="597810at2"/>
<dbReference type="eggNOG" id="ENOG503458N">
    <property type="taxonomic scope" value="Bacteria"/>
</dbReference>
<dbReference type="HOGENOM" id="CLU_1561447_0_0_6"/>
<protein>
    <recommendedName>
        <fullName evidence="3">Sensory transduction regulator</fullName>
    </recommendedName>
</protein>
<keyword evidence="2" id="KW-1185">Reference proteome</keyword>
<dbReference type="Proteomes" id="UP000001441">
    <property type="component" value="Chromosome"/>
</dbReference>
<dbReference type="Pfam" id="PF10722">
    <property type="entry name" value="YbjN"/>
    <property type="match status" value="1"/>
</dbReference>
<gene>
    <name evidence="1" type="ordered locus">Alvin_2301</name>
</gene>
<evidence type="ECO:0000313" key="1">
    <source>
        <dbReference type="EMBL" id="ADC63218.1"/>
    </source>
</evidence>
<dbReference type="RefSeq" id="WP_012971490.1">
    <property type="nucleotide sequence ID" value="NC_013851.1"/>
</dbReference>
<dbReference type="KEGG" id="alv:Alvin_2301"/>
<dbReference type="EMBL" id="CP001896">
    <property type="protein sequence ID" value="ADC63218.1"/>
    <property type="molecule type" value="Genomic_DNA"/>
</dbReference>
<dbReference type="AlphaFoldDB" id="D3RMT0"/>
<dbReference type="STRING" id="572477.Alvin_2301"/>
<evidence type="ECO:0008006" key="3">
    <source>
        <dbReference type="Google" id="ProtNLM"/>
    </source>
</evidence>
<accession>D3RMT0</accession>
<dbReference type="InterPro" id="IPR019660">
    <property type="entry name" value="Put_sensory_transdc_reg_YbjN"/>
</dbReference>
<reference evidence="1 2" key="1">
    <citation type="journal article" date="2011" name="Stand. Genomic Sci.">
        <title>Complete genome sequence of Allochromatium vinosum DSM 180(T).</title>
        <authorList>
            <person name="Weissgerber T."/>
            <person name="Zigann R."/>
            <person name="Bruce D."/>
            <person name="Chang Y.J."/>
            <person name="Detter J.C."/>
            <person name="Han C."/>
            <person name="Hauser L."/>
            <person name="Jeffries C.D."/>
            <person name="Land M."/>
            <person name="Munk A.C."/>
            <person name="Tapia R."/>
            <person name="Dahl C."/>
        </authorList>
    </citation>
    <scope>NUCLEOTIDE SEQUENCE [LARGE SCALE GENOMIC DNA]</scope>
    <source>
        <strain evidence="2">ATCC 17899 / DSM 180 / NBRC 103801 / NCIMB 10441 / D</strain>
    </source>
</reference>
<evidence type="ECO:0000313" key="2">
    <source>
        <dbReference type="Proteomes" id="UP000001441"/>
    </source>
</evidence>
<sequence>MRLANTVQDWLDENGWEDVIERDEVAQTSQCHMFYRIHNQRCELFIETDEPKDWITLYFYLPFNARADKRTDVICLCNRLNATRSRFGSLQVLPSGRIRFRHTLDVEGAELSTIVIQRMLESAAHLVEIFMSDLAAVALTSLTAQAVFERLDQVEETGATS</sequence>